<dbReference type="OrthoDB" id="3292386at2"/>
<dbReference type="Gene3D" id="1.10.1740.10">
    <property type="match status" value="1"/>
</dbReference>
<dbReference type="RefSeq" id="WP_139086910.1">
    <property type="nucleotide sequence ID" value="NZ_VDFR01000057.1"/>
</dbReference>
<evidence type="ECO:0000313" key="10">
    <source>
        <dbReference type="Proteomes" id="UP000306740"/>
    </source>
</evidence>
<comment type="similarity">
    <text evidence="1">Belongs to the sigma-70 factor family. ECF subfamily.</text>
</comment>
<dbReference type="SUPFAM" id="SSF88659">
    <property type="entry name" value="Sigma3 and sigma4 domains of RNA polymerase sigma factors"/>
    <property type="match status" value="1"/>
</dbReference>
<reference evidence="8 10" key="1">
    <citation type="submission" date="2019-05" db="EMBL/GenBank/DDBJ databases">
        <title>Mumia sp. nov., isolated from the intestinal contents of plateau pika (Ochotona curzoniae) in the Qinghai-Tibet plateau of China.</title>
        <authorList>
            <person name="Tian Z."/>
        </authorList>
    </citation>
    <scope>NUCLEOTIDE SEQUENCE [LARGE SCALE GENOMIC DNA]</scope>
    <source>
        <strain evidence="10">527</strain>
        <strain evidence="8">Z527</strain>
    </source>
</reference>
<dbReference type="InterPro" id="IPR013324">
    <property type="entry name" value="RNA_pol_sigma_r3/r4-like"/>
</dbReference>
<dbReference type="Gene3D" id="1.10.10.10">
    <property type="entry name" value="Winged helix-like DNA-binding domain superfamily/Winged helix DNA-binding domain"/>
    <property type="match status" value="1"/>
</dbReference>
<evidence type="ECO:0000259" key="6">
    <source>
        <dbReference type="Pfam" id="PF04542"/>
    </source>
</evidence>
<evidence type="ECO:0000256" key="4">
    <source>
        <dbReference type="ARBA" id="ARBA00023125"/>
    </source>
</evidence>
<dbReference type="GO" id="GO:0003677">
    <property type="term" value="F:DNA binding"/>
    <property type="evidence" value="ECO:0007669"/>
    <property type="project" value="UniProtKB-KW"/>
</dbReference>
<dbReference type="InterPro" id="IPR013249">
    <property type="entry name" value="RNA_pol_sigma70_r4_t2"/>
</dbReference>
<dbReference type="InterPro" id="IPR039425">
    <property type="entry name" value="RNA_pol_sigma-70-like"/>
</dbReference>
<proteinExistence type="inferred from homology"/>
<protein>
    <submittedName>
        <fullName evidence="8">SigE family RNA polymerase sigma factor</fullName>
    </submittedName>
</protein>
<evidence type="ECO:0000313" key="8">
    <source>
        <dbReference type="EMBL" id="TNC46214.1"/>
    </source>
</evidence>
<dbReference type="AlphaFoldDB" id="A0A5C4MQ86"/>
<name>A0A5C4MQ86_9ACTN</name>
<dbReference type="SUPFAM" id="SSF88946">
    <property type="entry name" value="Sigma2 domain of RNA polymerase sigma factors"/>
    <property type="match status" value="1"/>
</dbReference>
<keyword evidence="3" id="KW-0731">Sigma factor</keyword>
<dbReference type="InterPro" id="IPR036388">
    <property type="entry name" value="WH-like_DNA-bd_sf"/>
</dbReference>
<dbReference type="PANTHER" id="PTHR43133:SF50">
    <property type="entry name" value="ECF RNA POLYMERASE SIGMA FACTOR SIGM"/>
    <property type="match status" value="1"/>
</dbReference>
<dbReference type="GO" id="GO:0006352">
    <property type="term" value="P:DNA-templated transcription initiation"/>
    <property type="evidence" value="ECO:0007669"/>
    <property type="project" value="InterPro"/>
</dbReference>
<dbReference type="Pfam" id="PF04542">
    <property type="entry name" value="Sigma70_r2"/>
    <property type="match status" value="1"/>
</dbReference>
<evidence type="ECO:0000256" key="3">
    <source>
        <dbReference type="ARBA" id="ARBA00023082"/>
    </source>
</evidence>
<evidence type="ECO:0000256" key="2">
    <source>
        <dbReference type="ARBA" id="ARBA00023015"/>
    </source>
</evidence>
<keyword evidence="2" id="KW-0805">Transcription regulation</keyword>
<dbReference type="GO" id="GO:0016987">
    <property type="term" value="F:sigma factor activity"/>
    <property type="evidence" value="ECO:0007669"/>
    <property type="project" value="UniProtKB-KW"/>
</dbReference>
<dbReference type="Pfam" id="PF08281">
    <property type="entry name" value="Sigma70_r4_2"/>
    <property type="match status" value="1"/>
</dbReference>
<dbReference type="Proteomes" id="UP000306740">
    <property type="component" value="Unassembled WGS sequence"/>
</dbReference>
<dbReference type="EMBL" id="VDFR01000057">
    <property type="protein sequence ID" value="TNC46369.1"/>
    <property type="molecule type" value="Genomic_DNA"/>
</dbReference>
<sequence>MTDLERQADADAFVREHATWLTRLAYLLVGSREDALDLAQETCARMWRSWPSVSSADDPLAYVATIMANLQRSRWRRRTVHEVPYEQEWHAGSPAGLAFEEVDALRRGLDALSDRQRRAIVLRYWVDLDDAAIAQALACRPATVRSLLSRGIARLREDLTDPFEETTS</sequence>
<keyword evidence="5" id="KW-0804">Transcription</keyword>
<dbReference type="InterPro" id="IPR013325">
    <property type="entry name" value="RNA_pol_sigma_r2"/>
</dbReference>
<dbReference type="CDD" id="cd06171">
    <property type="entry name" value="Sigma70_r4"/>
    <property type="match status" value="1"/>
</dbReference>
<evidence type="ECO:0000256" key="1">
    <source>
        <dbReference type="ARBA" id="ARBA00010641"/>
    </source>
</evidence>
<dbReference type="InterPro" id="IPR014284">
    <property type="entry name" value="RNA_pol_sigma-70_dom"/>
</dbReference>
<evidence type="ECO:0000256" key="5">
    <source>
        <dbReference type="ARBA" id="ARBA00023163"/>
    </source>
</evidence>
<feature type="domain" description="RNA polymerase sigma factor 70 region 4 type 2" evidence="7">
    <location>
        <begin position="104"/>
        <end position="155"/>
    </location>
</feature>
<dbReference type="PANTHER" id="PTHR43133">
    <property type="entry name" value="RNA POLYMERASE ECF-TYPE SIGMA FACTO"/>
    <property type="match status" value="1"/>
</dbReference>
<organism evidence="8 10">
    <name type="scientific">Mumia zhuanghuii</name>
    <dbReference type="NCBI Taxonomy" id="2585211"/>
    <lineage>
        <taxon>Bacteria</taxon>
        <taxon>Bacillati</taxon>
        <taxon>Actinomycetota</taxon>
        <taxon>Actinomycetes</taxon>
        <taxon>Propionibacteriales</taxon>
        <taxon>Nocardioidaceae</taxon>
        <taxon>Mumia</taxon>
    </lineage>
</organism>
<dbReference type="EMBL" id="VDFR01000059">
    <property type="protein sequence ID" value="TNC46214.1"/>
    <property type="molecule type" value="Genomic_DNA"/>
</dbReference>
<comment type="caution">
    <text evidence="8">The sequence shown here is derived from an EMBL/GenBank/DDBJ whole genome shotgun (WGS) entry which is preliminary data.</text>
</comment>
<gene>
    <name evidence="9" type="ORF">FHE65_13150</name>
    <name evidence="8" type="ORF">FHE65_13485</name>
</gene>
<evidence type="ECO:0000259" key="7">
    <source>
        <dbReference type="Pfam" id="PF08281"/>
    </source>
</evidence>
<keyword evidence="4" id="KW-0238">DNA-binding</keyword>
<feature type="domain" description="RNA polymerase sigma-70 region 2" evidence="6">
    <location>
        <begin position="13"/>
        <end position="79"/>
    </location>
</feature>
<evidence type="ECO:0000313" key="9">
    <source>
        <dbReference type="EMBL" id="TNC46369.1"/>
    </source>
</evidence>
<dbReference type="InterPro" id="IPR007627">
    <property type="entry name" value="RNA_pol_sigma70_r2"/>
</dbReference>
<accession>A0A5C4MQ86</accession>
<dbReference type="NCBIfam" id="TIGR02937">
    <property type="entry name" value="sigma70-ECF"/>
    <property type="match status" value="1"/>
</dbReference>